<reference evidence="1" key="1">
    <citation type="submission" date="2016-04" db="EMBL/GenBank/DDBJ databases">
        <authorList>
            <person name="Evans L.H."/>
            <person name="Alamgir A."/>
            <person name="Owens N."/>
            <person name="Weber N.D."/>
            <person name="Virtaneva K."/>
            <person name="Barbian K."/>
            <person name="Babar A."/>
            <person name="Rosenke K."/>
        </authorList>
    </citation>
    <scope>NUCLEOTIDE SEQUENCE</scope>
    <source>
        <strain evidence="1">86</strain>
    </source>
</reference>
<gene>
    <name evidence="1" type="ORF">KL86DPRO_20502</name>
</gene>
<organism evidence="1">
    <name type="scientific">uncultured delta proteobacterium</name>
    <dbReference type="NCBI Taxonomy" id="34034"/>
    <lineage>
        <taxon>Bacteria</taxon>
        <taxon>Deltaproteobacteria</taxon>
        <taxon>environmental samples</taxon>
    </lineage>
</organism>
<proteinExistence type="predicted"/>
<sequence length="118" mass="13086">MQNRQIPVITADYLMSLLTMLEQLTAKVDRIATMLENIAVPAAAQTPPAPARLEVSLSFLAAATGTSKSTLERRIAADKLPKPRTNPDNGYRFWFRSDLPKGLHPQIDAHYDAIRASR</sequence>
<dbReference type="AlphaFoldDB" id="A0A212K1K7"/>
<name>A0A212K1K7_9DELT</name>
<evidence type="ECO:0000313" key="1">
    <source>
        <dbReference type="EMBL" id="SBW05522.1"/>
    </source>
</evidence>
<accession>A0A212K1K7</accession>
<protein>
    <submittedName>
        <fullName evidence="1">Uncharacterized protein</fullName>
    </submittedName>
</protein>
<dbReference type="EMBL" id="FLUQ01000002">
    <property type="protein sequence ID" value="SBW05522.1"/>
    <property type="molecule type" value="Genomic_DNA"/>
</dbReference>